<dbReference type="RefSeq" id="WP_183328158.1">
    <property type="nucleotide sequence ID" value="NZ_JACHHK010000003.1"/>
</dbReference>
<proteinExistence type="predicted"/>
<sequence length="220" mass="25348">MKEERKISVGQIMESVFEIGYLLFDLIAFVLFISQSQGRQMFILYAFLTLFLGTGDAFHLVPRIKRSLRGEDSYTEYTIGLGLMISSITMTIFYMILFVIRTMMGAPIVPFGLQILIVSMALLRIVLCLFPQNNWFHKEGNMKWSFFRNVPFTIVGICMIYLFATMHTSFGNQMAAAIFFSFLCYLPVTIWSKTHPKVGLLMIPKTCMYIWMLCLGLQLL</sequence>
<feature type="transmembrane region" description="Helical" evidence="1">
    <location>
        <begin position="12"/>
        <end position="34"/>
    </location>
</feature>
<keyword evidence="1" id="KW-0472">Membrane</keyword>
<keyword evidence="1" id="KW-0812">Transmembrane</keyword>
<evidence type="ECO:0000256" key="1">
    <source>
        <dbReference type="SAM" id="Phobius"/>
    </source>
</evidence>
<organism evidence="2 3">
    <name type="scientific">Catenisphaera adipataccumulans</name>
    <dbReference type="NCBI Taxonomy" id="700500"/>
    <lineage>
        <taxon>Bacteria</taxon>
        <taxon>Bacillati</taxon>
        <taxon>Bacillota</taxon>
        <taxon>Erysipelotrichia</taxon>
        <taxon>Erysipelotrichales</taxon>
        <taxon>Erysipelotrichaceae</taxon>
        <taxon>Catenisphaera</taxon>
    </lineage>
</organism>
<name>A0A7W8CWR6_9FIRM</name>
<feature type="transmembrane region" description="Helical" evidence="1">
    <location>
        <begin position="40"/>
        <end position="58"/>
    </location>
</feature>
<dbReference type="EMBL" id="JACHHK010000003">
    <property type="protein sequence ID" value="MBB5182983.1"/>
    <property type="molecule type" value="Genomic_DNA"/>
</dbReference>
<accession>A0A7W8CWR6</accession>
<gene>
    <name evidence="2" type="ORF">HNQ47_001003</name>
</gene>
<feature type="transmembrane region" description="Helical" evidence="1">
    <location>
        <begin position="106"/>
        <end position="126"/>
    </location>
</feature>
<protein>
    <submittedName>
        <fullName evidence="2">Uncharacterized protein</fullName>
    </submittedName>
</protein>
<evidence type="ECO:0000313" key="2">
    <source>
        <dbReference type="EMBL" id="MBB5182983.1"/>
    </source>
</evidence>
<feature type="transmembrane region" description="Helical" evidence="1">
    <location>
        <begin position="146"/>
        <end position="164"/>
    </location>
</feature>
<keyword evidence="3" id="KW-1185">Reference proteome</keyword>
<dbReference type="AlphaFoldDB" id="A0A7W8CWR6"/>
<keyword evidence="1" id="KW-1133">Transmembrane helix</keyword>
<feature type="transmembrane region" description="Helical" evidence="1">
    <location>
        <begin position="170"/>
        <end position="191"/>
    </location>
</feature>
<evidence type="ECO:0000313" key="3">
    <source>
        <dbReference type="Proteomes" id="UP000539953"/>
    </source>
</evidence>
<dbReference type="Proteomes" id="UP000539953">
    <property type="component" value="Unassembled WGS sequence"/>
</dbReference>
<feature type="transmembrane region" description="Helical" evidence="1">
    <location>
        <begin position="79"/>
        <end position="100"/>
    </location>
</feature>
<reference evidence="2 3" key="1">
    <citation type="submission" date="2020-08" db="EMBL/GenBank/DDBJ databases">
        <title>Genomic Encyclopedia of Type Strains, Phase IV (KMG-IV): sequencing the most valuable type-strain genomes for metagenomic binning, comparative biology and taxonomic classification.</title>
        <authorList>
            <person name="Goeker M."/>
        </authorList>
    </citation>
    <scope>NUCLEOTIDE SEQUENCE [LARGE SCALE GENOMIC DNA]</scope>
    <source>
        <strain evidence="2 3">DSM 25799</strain>
    </source>
</reference>
<comment type="caution">
    <text evidence="2">The sequence shown here is derived from an EMBL/GenBank/DDBJ whole genome shotgun (WGS) entry which is preliminary data.</text>
</comment>